<evidence type="ECO:0000256" key="2">
    <source>
        <dbReference type="SAM" id="Phobius"/>
    </source>
</evidence>
<feature type="compositionally biased region" description="Basic and acidic residues" evidence="1">
    <location>
        <begin position="68"/>
        <end position="77"/>
    </location>
</feature>
<sequence>MNDKDNKYRTDQGTVSQISAVSEKISSAKDKMFTNSRGENIKMDESVTEKDAHQSEGVNTAESFNSSKESKVADSQKEYTSSAGAKELTGWRKYKKRFQDKPGSHLASFIILHELTAIVPLFALFYLMQTFDFDFHIPQEILDSGDRYISKILEYFGLENSITKGSKSFVYMLTSYAIIKSMLPLRIALCFALTPFFSRLAVEPITLLFNKLSKSITKR</sequence>
<organism evidence="3 4">
    <name type="scientific">Smittium culicis</name>
    <dbReference type="NCBI Taxonomy" id="133412"/>
    <lineage>
        <taxon>Eukaryota</taxon>
        <taxon>Fungi</taxon>
        <taxon>Fungi incertae sedis</taxon>
        <taxon>Zoopagomycota</taxon>
        <taxon>Kickxellomycotina</taxon>
        <taxon>Harpellomycetes</taxon>
        <taxon>Harpellales</taxon>
        <taxon>Legeriomycetaceae</taxon>
        <taxon>Smittium</taxon>
    </lineage>
</organism>
<feature type="compositionally biased region" description="Polar residues" evidence="1">
    <location>
        <begin position="11"/>
        <end position="20"/>
    </location>
</feature>
<keyword evidence="2" id="KW-1133">Transmembrane helix</keyword>
<feature type="region of interest" description="Disordered" evidence="1">
    <location>
        <begin position="1"/>
        <end position="78"/>
    </location>
</feature>
<feature type="transmembrane region" description="Helical" evidence="2">
    <location>
        <begin position="106"/>
        <end position="128"/>
    </location>
</feature>
<comment type="caution">
    <text evidence="3">The sequence shown here is derived from an EMBL/GenBank/DDBJ whole genome shotgun (WGS) entry which is preliminary data.</text>
</comment>
<dbReference type="Pfam" id="PF10306">
    <property type="entry name" value="FLILHELTA"/>
    <property type="match status" value="1"/>
</dbReference>
<keyword evidence="4" id="KW-1185">Reference proteome</keyword>
<dbReference type="GO" id="GO:0005739">
    <property type="term" value="C:mitochondrion"/>
    <property type="evidence" value="ECO:0007669"/>
    <property type="project" value="TreeGrafter"/>
</dbReference>
<keyword evidence="2" id="KW-0472">Membrane</keyword>
<feature type="compositionally biased region" description="Polar residues" evidence="1">
    <location>
        <begin position="56"/>
        <end position="67"/>
    </location>
</feature>
<evidence type="ECO:0000313" key="4">
    <source>
        <dbReference type="Proteomes" id="UP000187283"/>
    </source>
</evidence>
<protein>
    <submittedName>
        <fullName evidence="3">Uncharacterized protein</fullName>
    </submittedName>
</protein>
<evidence type="ECO:0000256" key="1">
    <source>
        <dbReference type="SAM" id="MobiDB-lite"/>
    </source>
</evidence>
<accession>A0A1R1Y3S1</accession>
<gene>
    <name evidence="3" type="ORF">AYI70_g3373</name>
</gene>
<evidence type="ECO:0000313" key="3">
    <source>
        <dbReference type="EMBL" id="OMJ21612.1"/>
    </source>
</evidence>
<dbReference type="STRING" id="133412.A0A1R1Y3S1"/>
<dbReference type="EMBL" id="LSSN01000955">
    <property type="protein sequence ID" value="OMJ21612.1"/>
    <property type="molecule type" value="Genomic_DNA"/>
</dbReference>
<dbReference type="Proteomes" id="UP000187283">
    <property type="component" value="Unassembled WGS sequence"/>
</dbReference>
<keyword evidence="2" id="KW-0812">Transmembrane</keyword>
<dbReference type="OrthoDB" id="5580261at2759"/>
<proteinExistence type="predicted"/>
<dbReference type="PANTHER" id="PTHR28002:SF1">
    <property type="entry name" value="MIOREX COMPLEX COMPONENT 11"/>
    <property type="match status" value="1"/>
</dbReference>
<reference evidence="3 4" key="1">
    <citation type="submission" date="2017-01" db="EMBL/GenBank/DDBJ databases">
        <authorList>
            <person name="Mah S.A."/>
            <person name="Swanson W.J."/>
            <person name="Moy G.W."/>
            <person name="Vacquier V.D."/>
        </authorList>
    </citation>
    <scope>NUCLEOTIDE SEQUENCE [LARGE SCALE GENOMIC DNA]</scope>
    <source>
        <strain evidence="3 4">GSMNP</strain>
    </source>
</reference>
<dbReference type="AlphaFoldDB" id="A0A1R1Y3S1"/>
<dbReference type="InterPro" id="IPR018811">
    <property type="entry name" value="MRX11"/>
</dbReference>
<feature type="compositionally biased region" description="Basic and acidic residues" evidence="1">
    <location>
        <begin position="1"/>
        <end position="10"/>
    </location>
</feature>
<dbReference type="PANTHER" id="PTHR28002">
    <property type="entry name" value="MIOREX COMPLEX COMPONENT 11"/>
    <property type="match status" value="1"/>
</dbReference>
<name>A0A1R1Y3S1_9FUNG</name>
<feature type="compositionally biased region" description="Basic and acidic residues" evidence="1">
    <location>
        <begin position="39"/>
        <end position="54"/>
    </location>
</feature>